<evidence type="ECO:0000313" key="15">
    <source>
        <dbReference type="Proteomes" id="UP000467700"/>
    </source>
</evidence>
<dbReference type="GO" id="GO:0005886">
    <property type="term" value="C:plasma membrane"/>
    <property type="evidence" value="ECO:0007669"/>
    <property type="project" value="UniProtKB-SubCell"/>
</dbReference>
<keyword evidence="5" id="KW-0479">Metal-binding</keyword>
<feature type="chain" id="PRO_5035751695" description="NodB homology domain-containing protein" evidence="12">
    <location>
        <begin position="19"/>
        <end position="283"/>
    </location>
</feature>
<dbReference type="InterPro" id="IPR002509">
    <property type="entry name" value="NODB_dom"/>
</dbReference>
<dbReference type="OrthoDB" id="2125469at2759"/>
<dbReference type="PANTHER" id="PTHR46471">
    <property type="entry name" value="CHITIN DEACETYLASE"/>
    <property type="match status" value="1"/>
</dbReference>
<sequence length="283" mass="31010">MLPLVLSTLSIACIGALATPLDFSLERRAPATIYAACTTPDTVAVTFDDGPHIYLDEIVNTLDAAGAKGTFFFNGNNFGCIYATENIPRIKNAYDRGHQVASHTWAHKDLATLTWDEINDEMWRVEGKSEALLRIVGASAAFMRPPFGSYNVLVLEASGARRQSIAIWDFDSRDTAGATAQESKDLYDDIANQRPSTILTLNHETRESTARDVLPYAIQRLQSAGYRLVTLAECVGQPAYQSFTTPGTPDTYLLIDALVGLLGMLMGMPVRFPRSTHEYDPGP</sequence>
<evidence type="ECO:0000256" key="6">
    <source>
        <dbReference type="ARBA" id="ARBA00022729"/>
    </source>
</evidence>
<keyword evidence="4" id="KW-0336">GPI-anchor</keyword>
<feature type="domain" description="NodB homology" evidence="13">
    <location>
        <begin position="41"/>
        <end position="229"/>
    </location>
</feature>
<dbReference type="GO" id="GO:0071555">
    <property type="term" value="P:cell wall organization"/>
    <property type="evidence" value="ECO:0007669"/>
    <property type="project" value="UniProtKB-KW"/>
</dbReference>
<keyword evidence="10" id="KW-0449">Lipoprotein</keyword>
<organism evidence="14 15">
    <name type="scientific">Cyclocybe aegerita</name>
    <name type="common">Black poplar mushroom</name>
    <name type="synonym">Agrocybe aegerita</name>
    <dbReference type="NCBI Taxonomy" id="1973307"/>
    <lineage>
        <taxon>Eukaryota</taxon>
        <taxon>Fungi</taxon>
        <taxon>Dikarya</taxon>
        <taxon>Basidiomycota</taxon>
        <taxon>Agaricomycotina</taxon>
        <taxon>Agaricomycetes</taxon>
        <taxon>Agaricomycetidae</taxon>
        <taxon>Agaricales</taxon>
        <taxon>Agaricineae</taxon>
        <taxon>Bolbitiaceae</taxon>
        <taxon>Cyclocybe</taxon>
    </lineage>
</organism>
<dbReference type="SUPFAM" id="SSF88713">
    <property type="entry name" value="Glycoside hydrolase/deacetylase"/>
    <property type="match status" value="1"/>
</dbReference>
<name>A0A8S0XSJ1_CYCAE</name>
<dbReference type="GO" id="GO:0098552">
    <property type="term" value="C:side of membrane"/>
    <property type="evidence" value="ECO:0007669"/>
    <property type="project" value="UniProtKB-KW"/>
</dbReference>
<evidence type="ECO:0000256" key="12">
    <source>
        <dbReference type="SAM" id="SignalP"/>
    </source>
</evidence>
<evidence type="ECO:0000256" key="4">
    <source>
        <dbReference type="ARBA" id="ARBA00022622"/>
    </source>
</evidence>
<feature type="signal peptide" evidence="12">
    <location>
        <begin position="1"/>
        <end position="18"/>
    </location>
</feature>
<keyword evidence="9" id="KW-0119">Carbohydrate metabolism</keyword>
<keyword evidence="6 12" id="KW-0732">Signal</keyword>
<keyword evidence="3" id="KW-1003">Cell membrane</keyword>
<evidence type="ECO:0000256" key="8">
    <source>
        <dbReference type="ARBA" id="ARBA00023136"/>
    </source>
</evidence>
<proteinExistence type="predicted"/>
<dbReference type="GO" id="GO:0046872">
    <property type="term" value="F:metal ion binding"/>
    <property type="evidence" value="ECO:0007669"/>
    <property type="project" value="UniProtKB-KW"/>
</dbReference>
<evidence type="ECO:0000256" key="1">
    <source>
        <dbReference type="ARBA" id="ARBA00001941"/>
    </source>
</evidence>
<evidence type="ECO:0000256" key="2">
    <source>
        <dbReference type="ARBA" id="ARBA00004609"/>
    </source>
</evidence>
<gene>
    <name evidence="14" type="ORF">AAE3_LOCUS7095</name>
</gene>
<comment type="subcellular location">
    <subcellularLocation>
        <location evidence="2">Cell membrane</location>
        <topology evidence="2">Lipid-anchor</topology>
        <topology evidence="2">GPI-anchor</topology>
    </subcellularLocation>
</comment>
<evidence type="ECO:0000313" key="14">
    <source>
        <dbReference type="EMBL" id="CAA7264881.1"/>
    </source>
</evidence>
<keyword evidence="7" id="KW-0378">Hydrolase</keyword>
<dbReference type="Pfam" id="PF01522">
    <property type="entry name" value="Polysacc_deac_1"/>
    <property type="match status" value="1"/>
</dbReference>
<dbReference type="EMBL" id="CACVBS010000046">
    <property type="protein sequence ID" value="CAA7264881.1"/>
    <property type="molecule type" value="Genomic_DNA"/>
</dbReference>
<evidence type="ECO:0000256" key="9">
    <source>
        <dbReference type="ARBA" id="ARBA00023277"/>
    </source>
</evidence>
<dbReference type="GO" id="GO:0005975">
    <property type="term" value="P:carbohydrate metabolic process"/>
    <property type="evidence" value="ECO:0007669"/>
    <property type="project" value="InterPro"/>
</dbReference>
<dbReference type="InterPro" id="IPR011330">
    <property type="entry name" value="Glyco_hydro/deAcase_b/a-brl"/>
</dbReference>
<evidence type="ECO:0000256" key="3">
    <source>
        <dbReference type="ARBA" id="ARBA00022475"/>
    </source>
</evidence>
<evidence type="ECO:0000256" key="5">
    <source>
        <dbReference type="ARBA" id="ARBA00022723"/>
    </source>
</evidence>
<keyword evidence="15" id="KW-1185">Reference proteome</keyword>
<evidence type="ECO:0000259" key="13">
    <source>
        <dbReference type="PROSITE" id="PS51677"/>
    </source>
</evidence>
<dbReference type="Proteomes" id="UP000467700">
    <property type="component" value="Unassembled WGS sequence"/>
</dbReference>
<comment type="cofactor">
    <cofactor evidence="1">
        <name>Co(2+)</name>
        <dbReference type="ChEBI" id="CHEBI:48828"/>
    </cofactor>
</comment>
<evidence type="ECO:0000256" key="10">
    <source>
        <dbReference type="ARBA" id="ARBA00023288"/>
    </source>
</evidence>
<protein>
    <recommendedName>
        <fullName evidence="13">NodB homology domain-containing protein</fullName>
    </recommendedName>
</protein>
<dbReference type="PROSITE" id="PS51677">
    <property type="entry name" value="NODB"/>
    <property type="match status" value="1"/>
</dbReference>
<dbReference type="GO" id="GO:0016810">
    <property type="term" value="F:hydrolase activity, acting on carbon-nitrogen (but not peptide) bonds"/>
    <property type="evidence" value="ECO:0007669"/>
    <property type="project" value="InterPro"/>
</dbReference>
<dbReference type="PANTHER" id="PTHR46471:SF2">
    <property type="entry name" value="CHITIN DEACETYLASE-RELATED"/>
    <property type="match status" value="1"/>
</dbReference>
<keyword evidence="8" id="KW-0472">Membrane</keyword>
<dbReference type="Gene3D" id="3.20.20.370">
    <property type="entry name" value="Glycoside hydrolase/deacetylase"/>
    <property type="match status" value="1"/>
</dbReference>
<accession>A0A8S0XSJ1</accession>
<evidence type="ECO:0000256" key="7">
    <source>
        <dbReference type="ARBA" id="ARBA00022801"/>
    </source>
</evidence>
<keyword evidence="11" id="KW-0961">Cell wall biogenesis/degradation</keyword>
<dbReference type="CDD" id="cd10951">
    <property type="entry name" value="CE4_ClCDA_like"/>
    <property type="match status" value="1"/>
</dbReference>
<keyword evidence="4" id="KW-0325">Glycoprotein</keyword>
<comment type="caution">
    <text evidence="14">The sequence shown here is derived from an EMBL/GenBank/DDBJ whole genome shotgun (WGS) entry which is preliminary data.</text>
</comment>
<evidence type="ECO:0000256" key="11">
    <source>
        <dbReference type="ARBA" id="ARBA00023316"/>
    </source>
</evidence>
<reference evidence="14 15" key="1">
    <citation type="submission" date="2020-01" db="EMBL/GenBank/DDBJ databases">
        <authorList>
            <person name="Gupta K D."/>
        </authorList>
    </citation>
    <scope>NUCLEOTIDE SEQUENCE [LARGE SCALE GENOMIC DNA]</scope>
</reference>
<dbReference type="AlphaFoldDB" id="A0A8S0XSJ1"/>